<name>A0A7T5VBZ2_9BACT</name>
<dbReference type="RefSeq" id="WP_199263805.1">
    <property type="nucleotide sequence ID" value="NZ_CP054140.1"/>
</dbReference>
<keyword evidence="2" id="KW-1185">Reference proteome</keyword>
<dbReference type="AlphaFoldDB" id="A0A7T5VBZ2"/>
<gene>
    <name evidence="1" type="ORF">HP555_03465</name>
</gene>
<sequence>MTNQTSSQHVSSGHEYLDLQQAAVICSVSDERFEKWIEKGVIPVIDIGGKKLIHSHDLVQHLVRHNIPIPARLLQGNSKKVLFVLAGESIHHAVTTEVIWALYRLRQQTSYIFDVVRLDDNIELKIITFNPDKIVLLQEETSHQDTESVLHRSANSSIPIFTLTSGRTSGLDQFLNE</sequence>
<evidence type="ECO:0000313" key="2">
    <source>
        <dbReference type="Proteomes" id="UP000596092"/>
    </source>
</evidence>
<organism evidence="1 2">
    <name type="scientific">Desulfobulbus oligotrophicus</name>
    <dbReference type="NCBI Taxonomy" id="1909699"/>
    <lineage>
        <taxon>Bacteria</taxon>
        <taxon>Pseudomonadati</taxon>
        <taxon>Thermodesulfobacteriota</taxon>
        <taxon>Desulfobulbia</taxon>
        <taxon>Desulfobulbales</taxon>
        <taxon>Desulfobulbaceae</taxon>
        <taxon>Desulfobulbus</taxon>
    </lineage>
</organism>
<dbReference type="EMBL" id="CP054140">
    <property type="protein sequence ID" value="QQG64989.1"/>
    <property type="molecule type" value="Genomic_DNA"/>
</dbReference>
<accession>A0A7T5VBZ2</accession>
<proteinExistence type="predicted"/>
<dbReference type="Proteomes" id="UP000596092">
    <property type="component" value="Chromosome"/>
</dbReference>
<protein>
    <submittedName>
        <fullName evidence="1">Helix-turn-helix domain-containing protein</fullName>
    </submittedName>
</protein>
<reference evidence="1 2" key="1">
    <citation type="submission" date="2020-05" db="EMBL/GenBank/DDBJ databases">
        <title>Complete genome of Desulfobulbus oligotrophicus.</title>
        <authorList>
            <person name="Podar M."/>
        </authorList>
    </citation>
    <scope>NUCLEOTIDE SEQUENCE [LARGE SCALE GENOMIC DNA]</scope>
    <source>
        <strain evidence="1 2">Prop6</strain>
    </source>
</reference>
<evidence type="ECO:0000313" key="1">
    <source>
        <dbReference type="EMBL" id="QQG64989.1"/>
    </source>
</evidence>
<dbReference type="KEGG" id="dog:HP555_03465"/>